<evidence type="ECO:0000256" key="4">
    <source>
        <dbReference type="ARBA" id="ARBA00023157"/>
    </source>
</evidence>
<reference evidence="7" key="1">
    <citation type="journal article" date="2022" name="Proc. Natl. Acad. Sci. U.S.A.">
        <title>Life cycle and functional genomics of the unicellular red alga Galdieria for elucidating algal and plant evolution and industrial use.</title>
        <authorList>
            <person name="Hirooka S."/>
            <person name="Itabashi T."/>
            <person name="Ichinose T.M."/>
            <person name="Onuma R."/>
            <person name="Fujiwara T."/>
            <person name="Yamashita S."/>
            <person name="Jong L.W."/>
            <person name="Tomita R."/>
            <person name="Iwane A.H."/>
            <person name="Miyagishima S.Y."/>
        </authorList>
    </citation>
    <scope>NUCLEOTIDE SEQUENCE</scope>
    <source>
        <strain evidence="7">NBRC 102759</strain>
    </source>
</reference>
<dbReference type="OrthoDB" id="2121326at2759"/>
<dbReference type="PROSITE" id="PS00194">
    <property type="entry name" value="THIOREDOXIN_1"/>
    <property type="match status" value="1"/>
</dbReference>
<dbReference type="AlphaFoldDB" id="A0A9C7USL9"/>
<evidence type="ECO:0000256" key="1">
    <source>
        <dbReference type="ARBA" id="ARBA00003318"/>
    </source>
</evidence>
<dbReference type="InterPro" id="IPR013766">
    <property type="entry name" value="Thioredoxin_domain"/>
</dbReference>
<keyword evidence="9" id="KW-1185">Reference proteome</keyword>
<dbReference type="CDD" id="cd02947">
    <property type="entry name" value="TRX_family"/>
    <property type="match status" value="1"/>
</dbReference>
<dbReference type="GO" id="GO:0015035">
    <property type="term" value="F:protein-disulfide reductase activity"/>
    <property type="evidence" value="ECO:0007669"/>
    <property type="project" value="InterPro"/>
</dbReference>
<dbReference type="PANTHER" id="PTHR45663">
    <property type="entry name" value="GEO12009P1"/>
    <property type="match status" value="1"/>
</dbReference>
<accession>A0A9C7USL9</accession>
<evidence type="ECO:0000256" key="5">
    <source>
        <dbReference type="ARBA" id="ARBA00023284"/>
    </source>
</evidence>
<dbReference type="Proteomes" id="UP001061958">
    <property type="component" value="Unassembled WGS sequence"/>
</dbReference>
<sequence>MFVHFNSYKLQPCHSKVPCICFRRSPPSGLGYPRRWSVRLPSLFVTMHTQQQFRSFEDMVASKKRCLVDFYSYGCGPCLMLAPILDELGKEYSHQLTIFKVDTDKYAWLASQYSIRALPTLVLFENGKEKTRWVGLLSKRELVEALQPFLS</sequence>
<evidence type="ECO:0000313" key="8">
    <source>
        <dbReference type="EMBL" id="GJQ15140.1"/>
    </source>
</evidence>
<evidence type="ECO:0000256" key="3">
    <source>
        <dbReference type="ARBA" id="ARBA00022982"/>
    </source>
</evidence>
<evidence type="ECO:0000313" key="9">
    <source>
        <dbReference type="Proteomes" id="UP001061958"/>
    </source>
</evidence>
<dbReference type="EMBL" id="BQMJ01000053">
    <property type="protein sequence ID" value="GJQ14304.1"/>
    <property type="molecule type" value="Genomic_DNA"/>
</dbReference>
<dbReference type="GO" id="GO:0005737">
    <property type="term" value="C:cytoplasm"/>
    <property type="evidence" value="ECO:0007669"/>
    <property type="project" value="TreeGrafter"/>
</dbReference>
<name>A0A9C7USL9_9RHOD</name>
<dbReference type="InterPro" id="IPR005746">
    <property type="entry name" value="Thioredoxin"/>
</dbReference>
<comment type="function">
    <text evidence="1">Participates in various redox reactions through the reversible oxidation of its active center dithiol to a disulfide and catalyzes dithiol-disulfide exchange reactions.</text>
</comment>
<gene>
    <name evidence="7" type="ORF">GpartN1_g6095.t1</name>
    <name evidence="8" type="ORF">GpartN1_g6931.t1</name>
</gene>
<reference evidence="7" key="2">
    <citation type="submission" date="2022-01" db="EMBL/GenBank/DDBJ databases">
        <authorList>
            <person name="Hirooka S."/>
            <person name="Miyagishima S.Y."/>
        </authorList>
    </citation>
    <scope>NUCLEOTIDE SEQUENCE</scope>
    <source>
        <strain evidence="7">NBRC 102759</strain>
    </source>
</reference>
<feature type="domain" description="Thioredoxin" evidence="6">
    <location>
        <begin position="34"/>
        <end position="151"/>
    </location>
</feature>
<comment type="caution">
    <text evidence="7">The sequence shown here is derived from an EMBL/GenBank/DDBJ whole genome shotgun (WGS) entry which is preliminary data.</text>
</comment>
<dbReference type="PANTHER" id="PTHR45663:SF15">
    <property type="entry name" value="THIOREDOXIN Y1, CHLOROPLASTIC"/>
    <property type="match status" value="1"/>
</dbReference>
<dbReference type="InterPro" id="IPR017937">
    <property type="entry name" value="Thioredoxin_CS"/>
</dbReference>
<keyword evidence="2" id="KW-0813">Transport</keyword>
<protein>
    <recommendedName>
        <fullName evidence="6">Thioredoxin domain-containing protein</fullName>
    </recommendedName>
</protein>
<dbReference type="Gene3D" id="3.40.30.10">
    <property type="entry name" value="Glutaredoxin"/>
    <property type="match status" value="1"/>
</dbReference>
<evidence type="ECO:0000256" key="2">
    <source>
        <dbReference type="ARBA" id="ARBA00022448"/>
    </source>
</evidence>
<organism evidence="7 9">
    <name type="scientific">Galdieria partita</name>
    <dbReference type="NCBI Taxonomy" id="83374"/>
    <lineage>
        <taxon>Eukaryota</taxon>
        <taxon>Rhodophyta</taxon>
        <taxon>Bangiophyceae</taxon>
        <taxon>Galdieriales</taxon>
        <taxon>Galdieriaceae</taxon>
        <taxon>Galdieria</taxon>
    </lineage>
</organism>
<dbReference type="InterPro" id="IPR036249">
    <property type="entry name" value="Thioredoxin-like_sf"/>
</dbReference>
<proteinExistence type="predicted"/>
<evidence type="ECO:0000313" key="7">
    <source>
        <dbReference type="EMBL" id="GJQ14304.1"/>
    </source>
</evidence>
<dbReference type="PROSITE" id="PS51352">
    <property type="entry name" value="THIOREDOXIN_2"/>
    <property type="match status" value="1"/>
</dbReference>
<dbReference type="SUPFAM" id="SSF52833">
    <property type="entry name" value="Thioredoxin-like"/>
    <property type="match status" value="1"/>
</dbReference>
<keyword evidence="4" id="KW-1015">Disulfide bond</keyword>
<dbReference type="EMBL" id="BQMJ01000065">
    <property type="protein sequence ID" value="GJQ15140.1"/>
    <property type="molecule type" value="Genomic_DNA"/>
</dbReference>
<dbReference type="NCBIfam" id="TIGR01068">
    <property type="entry name" value="thioredoxin"/>
    <property type="match status" value="1"/>
</dbReference>
<keyword evidence="3" id="KW-0249">Electron transport</keyword>
<dbReference type="Pfam" id="PF00085">
    <property type="entry name" value="Thioredoxin"/>
    <property type="match status" value="1"/>
</dbReference>
<keyword evidence="5" id="KW-0676">Redox-active center</keyword>
<evidence type="ECO:0000259" key="6">
    <source>
        <dbReference type="PROSITE" id="PS51352"/>
    </source>
</evidence>